<dbReference type="InterPro" id="IPR018741">
    <property type="entry name" value="DUF2288"/>
</dbReference>
<keyword evidence="2" id="KW-1185">Reference proteome</keyword>
<dbReference type="Pfam" id="PF10052">
    <property type="entry name" value="DUF2288"/>
    <property type="match status" value="1"/>
</dbReference>
<sequence length="110" mass="12495">METDDILKTKLIQETAQFPWKELLRHFAAGTVIAVSPELDLIEAALQVTKDNKEAVTRWLTSGDLAKVSDLQAKAWLDDNASLWTVVVRPWILVQHRKPPAEDTKNRVLH</sequence>
<gene>
    <name evidence="1" type="ORF">GCM10011396_50390</name>
</gene>
<reference evidence="1" key="2">
    <citation type="submission" date="2020-09" db="EMBL/GenBank/DDBJ databases">
        <authorList>
            <person name="Sun Q."/>
            <person name="Zhou Y."/>
        </authorList>
    </citation>
    <scope>NUCLEOTIDE SEQUENCE</scope>
    <source>
        <strain evidence="1">CGMCC 1.10998</strain>
    </source>
</reference>
<name>A0A916UZK6_9BURK</name>
<protein>
    <recommendedName>
        <fullName evidence="3">DUF2288 domain-containing protein</fullName>
    </recommendedName>
</protein>
<dbReference type="Proteomes" id="UP000637423">
    <property type="component" value="Unassembled WGS sequence"/>
</dbReference>
<accession>A0A916UZK6</accession>
<dbReference type="RefSeq" id="WP_188568926.1">
    <property type="nucleotide sequence ID" value="NZ_BMED01000007.1"/>
</dbReference>
<dbReference type="EMBL" id="BMED01000007">
    <property type="protein sequence ID" value="GGC96863.1"/>
    <property type="molecule type" value="Genomic_DNA"/>
</dbReference>
<evidence type="ECO:0000313" key="1">
    <source>
        <dbReference type="EMBL" id="GGC96863.1"/>
    </source>
</evidence>
<comment type="caution">
    <text evidence="1">The sequence shown here is derived from an EMBL/GenBank/DDBJ whole genome shotgun (WGS) entry which is preliminary data.</text>
</comment>
<dbReference type="AlphaFoldDB" id="A0A916UZK6"/>
<evidence type="ECO:0008006" key="3">
    <source>
        <dbReference type="Google" id="ProtNLM"/>
    </source>
</evidence>
<proteinExistence type="predicted"/>
<reference evidence="1" key="1">
    <citation type="journal article" date="2014" name="Int. J. Syst. Evol. Microbiol.">
        <title>Complete genome sequence of Corynebacterium casei LMG S-19264T (=DSM 44701T), isolated from a smear-ripened cheese.</title>
        <authorList>
            <consortium name="US DOE Joint Genome Institute (JGI-PGF)"/>
            <person name="Walter F."/>
            <person name="Albersmeier A."/>
            <person name="Kalinowski J."/>
            <person name="Ruckert C."/>
        </authorList>
    </citation>
    <scope>NUCLEOTIDE SEQUENCE</scope>
    <source>
        <strain evidence="1">CGMCC 1.10998</strain>
    </source>
</reference>
<organism evidence="1 2">
    <name type="scientific">Undibacterium terreum</name>
    <dbReference type="NCBI Taxonomy" id="1224302"/>
    <lineage>
        <taxon>Bacteria</taxon>
        <taxon>Pseudomonadati</taxon>
        <taxon>Pseudomonadota</taxon>
        <taxon>Betaproteobacteria</taxon>
        <taxon>Burkholderiales</taxon>
        <taxon>Oxalobacteraceae</taxon>
        <taxon>Undibacterium</taxon>
    </lineage>
</organism>
<evidence type="ECO:0000313" key="2">
    <source>
        <dbReference type="Proteomes" id="UP000637423"/>
    </source>
</evidence>